<proteinExistence type="predicted"/>
<dbReference type="GO" id="GO:0009888">
    <property type="term" value="P:tissue development"/>
    <property type="evidence" value="ECO:0007669"/>
    <property type="project" value="TreeGrafter"/>
</dbReference>
<dbReference type="EMBL" id="JABSTV010001245">
    <property type="protein sequence ID" value="KAH7983394.1"/>
    <property type="molecule type" value="Genomic_DNA"/>
</dbReference>
<sequence length="140" mass="15744">MCSECLKIPGRAFDITYIRLKFHSMRPESFAVYKRTRPGSPWVPYQYYSSTCHDTYGLQSSTYATRDDETKALCTGEYSGLSPLSGGNVAFSTLEGRPSAFHFEHSKLLQVSHRGAPFSLSRYNATSRGRCKGEKRPPKS</sequence>
<dbReference type="GO" id="GO:0009887">
    <property type="term" value="P:animal organ morphogenesis"/>
    <property type="evidence" value="ECO:0007669"/>
    <property type="project" value="TreeGrafter"/>
</dbReference>
<dbReference type="SMART" id="SM00136">
    <property type="entry name" value="LamNT"/>
    <property type="match status" value="1"/>
</dbReference>
<dbReference type="Proteomes" id="UP000821837">
    <property type="component" value="Chromosome 1"/>
</dbReference>
<dbReference type="PROSITE" id="PS51117">
    <property type="entry name" value="LAMININ_NTER"/>
    <property type="match status" value="1"/>
</dbReference>
<dbReference type="Pfam" id="PF00055">
    <property type="entry name" value="Laminin_N"/>
    <property type="match status" value="1"/>
</dbReference>
<keyword evidence="2" id="KW-0424">Laminin EGF-like domain</keyword>
<dbReference type="PANTHER" id="PTHR10574:SF435">
    <property type="entry name" value="LAMININ SUBUNIT GAMMA-1"/>
    <property type="match status" value="1"/>
</dbReference>
<keyword evidence="5" id="KW-1185">Reference proteome</keyword>
<keyword evidence="1" id="KW-1015">Disulfide bond</keyword>
<comment type="caution">
    <text evidence="4">The sequence shown here is derived from an EMBL/GenBank/DDBJ whole genome shotgun (WGS) entry which is preliminary data.</text>
</comment>
<dbReference type="VEuPathDB" id="VectorBase:RSAN_049127"/>
<protein>
    <recommendedName>
        <fullName evidence="3">Laminin N-terminal domain-containing protein</fullName>
    </recommendedName>
</protein>
<evidence type="ECO:0000256" key="2">
    <source>
        <dbReference type="ARBA" id="ARBA00023292"/>
    </source>
</evidence>
<accession>A0A9D4T9K8</accession>
<dbReference type="PANTHER" id="PTHR10574">
    <property type="entry name" value="NETRIN/LAMININ-RELATED"/>
    <property type="match status" value="1"/>
</dbReference>
<evidence type="ECO:0000313" key="4">
    <source>
        <dbReference type="EMBL" id="KAH7983394.1"/>
    </source>
</evidence>
<dbReference type="GO" id="GO:0005604">
    <property type="term" value="C:basement membrane"/>
    <property type="evidence" value="ECO:0007669"/>
    <property type="project" value="TreeGrafter"/>
</dbReference>
<reference evidence="4" key="1">
    <citation type="journal article" date="2020" name="Cell">
        <title>Large-Scale Comparative Analyses of Tick Genomes Elucidate Their Genetic Diversity and Vector Capacities.</title>
        <authorList>
            <consortium name="Tick Genome and Microbiome Consortium (TIGMIC)"/>
            <person name="Jia N."/>
            <person name="Wang J."/>
            <person name="Shi W."/>
            <person name="Du L."/>
            <person name="Sun Y."/>
            <person name="Zhan W."/>
            <person name="Jiang J.F."/>
            <person name="Wang Q."/>
            <person name="Zhang B."/>
            <person name="Ji P."/>
            <person name="Bell-Sakyi L."/>
            <person name="Cui X.M."/>
            <person name="Yuan T.T."/>
            <person name="Jiang B.G."/>
            <person name="Yang W.F."/>
            <person name="Lam T.T."/>
            <person name="Chang Q.C."/>
            <person name="Ding S.J."/>
            <person name="Wang X.J."/>
            <person name="Zhu J.G."/>
            <person name="Ruan X.D."/>
            <person name="Zhao L."/>
            <person name="Wei J.T."/>
            <person name="Ye R.Z."/>
            <person name="Que T.C."/>
            <person name="Du C.H."/>
            <person name="Zhou Y.H."/>
            <person name="Cheng J.X."/>
            <person name="Dai P.F."/>
            <person name="Guo W.B."/>
            <person name="Han X.H."/>
            <person name="Huang E.J."/>
            <person name="Li L.F."/>
            <person name="Wei W."/>
            <person name="Gao Y.C."/>
            <person name="Liu J.Z."/>
            <person name="Shao H.Z."/>
            <person name="Wang X."/>
            <person name="Wang C.C."/>
            <person name="Yang T.C."/>
            <person name="Huo Q.B."/>
            <person name="Li W."/>
            <person name="Chen H.Y."/>
            <person name="Chen S.E."/>
            <person name="Zhou L.G."/>
            <person name="Ni X.B."/>
            <person name="Tian J.H."/>
            <person name="Sheng Y."/>
            <person name="Liu T."/>
            <person name="Pan Y.S."/>
            <person name="Xia L.Y."/>
            <person name="Li J."/>
            <person name="Zhao F."/>
            <person name="Cao W.C."/>
        </authorList>
    </citation>
    <scope>NUCLEOTIDE SEQUENCE</scope>
    <source>
        <strain evidence="4">Rsan-2018</strain>
    </source>
</reference>
<evidence type="ECO:0000313" key="5">
    <source>
        <dbReference type="Proteomes" id="UP000821837"/>
    </source>
</evidence>
<dbReference type="InterPro" id="IPR008211">
    <property type="entry name" value="Laminin_N"/>
</dbReference>
<name>A0A9D4T9K8_RHISA</name>
<evidence type="ECO:0000256" key="1">
    <source>
        <dbReference type="ARBA" id="ARBA00023157"/>
    </source>
</evidence>
<evidence type="ECO:0000259" key="3">
    <source>
        <dbReference type="PROSITE" id="PS51117"/>
    </source>
</evidence>
<dbReference type="GO" id="GO:0007411">
    <property type="term" value="P:axon guidance"/>
    <property type="evidence" value="ECO:0007669"/>
    <property type="project" value="TreeGrafter"/>
</dbReference>
<feature type="domain" description="Laminin N-terminal" evidence="3">
    <location>
        <begin position="1"/>
        <end position="140"/>
    </location>
</feature>
<dbReference type="AlphaFoldDB" id="A0A9D4T9K8"/>
<reference evidence="4" key="2">
    <citation type="submission" date="2021-09" db="EMBL/GenBank/DDBJ databases">
        <authorList>
            <person name="Jia N."/>
            <person name="Wang J."/>
            <person name="Shi W."/>
            <person name="Du L."/>
            <person name="Sun Y."/>
            <person name="Zhan W."/>
            <person name="Jiang J."/>
            <person name="Wang Q."/>
            <person name="Zhang B."/>
            <person name="Ji P."/>
            <person name="Sakyi L.B."/>
            <person name="Cui X."/>
            <person name="Yuan T."/>
            <person name="Jiang B."/>
            <person name="Yang W."/>
            <person name="Lam T.T.-Y."/>
            <person name="Chang Q."/>
            <person name="Ding S."/>
            <person name="Wang X."/>
            <person name="Zhu J."/>
            <person name="Ruan X."/>
            <person name="Zhao L."/>
            <person name="Wei J."/>
            <person name="Que T."/>
            <person name="Du C."/>
            <person name="Cheng J."/>
            <person name="Dai P."/>
            <person name="Han X."/>
            <person name="Huang E."/>
            <person name="Gao Y."/>
            <person name="Liu J."/>
            <person name="Shao H."/>
            <person name="Ye R."/>
            <person name="Li L."/>
            <person name="Wei W."/>
            <person name="Wang X."/>
            <person name="Wang C."/>
            <person name="Huo Q."/>
            <person name="Li W."/>
            <person name="Guo W."/>
            <person name="Chen H."/>
            <person name="Chen S."/>
            <person name="Zhou L."/>
            <person name="Zhou L."/>
            <person name="Ni X."/>
            <person name="Tian J."/>
            <person name="Zhou Y."/>
            <person name="Sheng Y."/>
            <person name="Liu T."/>
            <person name="Pan Y."/>
            <person name="Xia L."/>
            <person name="Li J."/>
            <person name="Zhao F."/>
            <person name="Cao W."/>
        </authorList>
    </citation>
    <scope>NUCLEOTIDE SEQUENCE</scope>
    <source>
        <strain evidence="4">Rsan-2018</strain>
        <tissue evidence="4">Larvae</tissue>
    </source>
</reference>
<organism evidence="4 5">
    <name type="scientific">Rhipicephalus sanguineus</name>
    <name type="common">Brown dog tick</name>
    <name type="synonym">Ixodes sanguineus</name>
    <dbReference type="NCBI Taxonomy" id="34632"/>
    <lineage>
        <taxon>Eukaryota</taxon>
        <taxon>Metazoa</taxon>
        <taxon>Ecdysozoa</taxon>
        <taxon>Arthropoda</taxon>
        <taxon>Chelicerata</taxon>
        <taxon>Arachnida</taxon>
        <taxon>Acari</taxon>
        <taxon>Parasitiformes</taxon>
        <taxon>Ixodida</taxon>
        <taxon>Ixodoidea</taxon>
        <taxon>Ixodidae</taxon>
        <taxon>Rhipicephalinae</taxon>
        <taxon>Rhipicephalus</taxon>
        <taxon>Rhipicephalus</taxon>
    </lineage>
</organism>
<dbReference type="Gene3D" id="2.60.120.260">
    <property type="entry name" value="Galactose-binding domain-like"/>
    <property type="match status" value="1"/>
</dbReference>
<gene>
    <name evidence="4" type="ORF">HPB52_011597</name>
</gene>
<dbReference type="InterPro" id="IPR050440">
    <property type="entry name" value="Laminin/Netrin_ECM"/>
</dbReference>